<dbReference type="InterPro" id="IPR029063">
    <property type="entry name" value="SAM-dependent_MTases_sf"/>
</dbReference>
<dbReference type="EMBL" id="BNCO01000020">
    <property type="protein sequence ID" value="GIL54998.1"/>
    <property type="molecule type" value="Genomic_DNA"/>
</dbReference>
<dbReference type="InterPro" id="IPR004556">
    <property type="entry name" value="HemK-like"/>
</dbReference>
<feature type="compositionally biased region" description="Polar residues" evidence="4">
    <location>
        <begin position="99"/>
        <end position="115"/>
    </location>
</feature>
<dbReference type="Gene3D" id="3.40.50.150">
    <property type="entry name" value="Vaccinia Virus protein VP39"/>
    <property type="match status" value="1"/>
</dbReference>
<dbReference type="AlphaFoldDB" id="A0A8J4B7L5"/>
<name>A0A8J4B7L5_9CHLO</name>
<feature type="compositionally biased region" description="Basic and acidic residues" evidence="4">
    <location>
        <begin position="520"/>
        <end position="532"/>
    </location>
</feature>
<gene>
    <name evidence="5" type="ORF">Vafri_10668</name>
</gene>
<feature type="region of interest" description="Disordered" evidence="4">
    <location>
        <begin position="86"/>
        <end position="122"/>
    </location>
</feature>
<protein>
    <recommendedName>
        <fullName evidence="7">Methyltransferase small domain-containing protein</fullName>
    </recommendedName>
</protein>
<dbReference type="PANTHER" id="PTHR47441">
    <property type="match status" value="1"/>
</dbReference>
<dbReference type="InterPro" id="IPR002052">
    <property type="entry name" value="DNA_methylase_N6_adenine_CS"/>
</dbReference>
<dbReference type="GO" id="GO:0003676">
    <property type="term" value="F:nucleic acid binding"/>
    <property type="evidence" value="ECO:0007669"/>
    <property type="project" value="InterPro"/>
</dbReference>
<dbReference type="GO" id="GO:0032259">
    <property type="term" value="P:methylation"/>
    <property type="evidence" value="ECO:0007669"/>
    <property type="project" value="UniProtKB-KW"/>
</dbReference>
<comment type="caution">
    <text evidence="5">The sequence shown here is derived from an EMBL/GenBank/DDBJ whole genome shotgun (WGS) entry which is preliminary data.</text>
</comment>
<proteinExistence type="predicted"/>
<dbReference type="InterPro" id="IPR052663">
    <property type="entry name" value="RF_glutamine_MTase_cyano"/>
</dbReference>
<dbReference type="GO" id="GO:0008276">
    <property type="term" value="F:protein methyltransferase activity"/>
    <property type="evidence" value="ECO:0007669"/>
    <property type="project" value="InterPro"/>
</dbReference>
<keyword evidence="3" id="KW-0949">S-adenosyl-L-methionine</keyword>
<dbReference type="SUPFAM" id="SSF53335">
    <property type="entry name" value="S-adenosyl-L-methionine-dependent methyltransferases"/>
    <property type="match status" value="1"/>
</dbReference>
<keyword evidence="2" id="KW-0808">Transferase</keyword>
<dbReference type="NCBIfam" id="TIGR00536">
    <property type="entry name" value="hemK_fam"/>
    <property type="match status" value="1"/>
</dbReference>
<evidence type="ECO:0000256" key="4">
    <source>
        <dbReference type="SAM" id="MobiDB-lite"/>
    </source>
</evidence>
<evidence type="ECO:0000256" key="3">
    <source>
        <dbReference type="ARBA" id="ARBA00022691"/>
    </source>
</evidence>
<evidence type="ECO:0000313" key="5">
    <source>
        <dbReference type="EMBL" id="GIL54998.1"/>
    </source>
</evidence>
<dbReference type="CDD" id="cd02440">
    <property type="entry name" value="AdoMet_MTases"/>
    <property type="match status" value="1"/>
</dbReference>
<accession>A0A8J4B7L5</accession>
<evidence type="ECO:0000256" key="1">
    <source>
        <dbReference type="ARBA" id="ARBA00022603"/>
    </source>
</evidence>
<organism evidence="5 6">
    <name type="scientific">Volvox africanus</name>
    <dbReference type="NCBI Taxonomy" id="51714"/>
    <lineage>
        <taxon>Eukaryota</taxon>
        <taxon>Viridiplantae</taxon>
        <taxon>Chlorophyta</taxon>
        <taxon>core chlorophytes</taxon>
        <taxon>Chlorophyceae</taxon>
        <taxon>CS clade</taxon>
        <taxon>Chlamydomonadales</taxon>
        <taxon>Volvocaceae</taxon>
        <taxon>Volvox</taxon>
    </lineage>
</organism>
<dbReference type="Proteomes" id="UP000747399">
    <property type="component" value="Unassembled WGS sequence"/>
</dbReference>
<evidence type="ECO:0000313" key="6">
    <source>
        <dbReference type="Proteomes" id="UP000747399"/>
    </source>
</evidence>
<feature type="region of interest" description="Disordered" evidence="4">
    <location>
        <begin position="479"/>
        <end position="534"/>
    </location>
</feature>
<evidence type="ECO:0000256" key="2">
    <source>
        <dbReference type="ARBA" id="ARBA00022679"/>
    </source>
</evidence>
<reference evidence="5" key="1">
    <citation type="journal article" date="2021" name="Proc. Natl. Acad. Sci. U.S.A.">
        <title>Three genomes in the algal genus Volvox reveal the fate of a haploid sex-determining region after a transition to homothallism.</title>
        <authorList>
            <person name="Yamamoto K."/>
            <person name="Hamaji T."/>
            <person name="Kawai-Toyooka H."/>
            <person name="Matsuzaki R."/>
            <person name="Takahashi F."/>
            <person name="Nishimura Y."/>
            <person name="Kawachi M."/>
            <person name="Noguchi H."/>
            <person name="Minakuchi Y."/>
            <person name="Umen J.G."/>
            <person name="Toyoda A."/>
            <person name="Nozaki H."/>
        </authorList>
    </citation>
    <scope>NUCLEOTIDE SEQUENCE</scope>
    <source>
        <strain evidence="5">NIES-3780</strain>
    </source>
</reference>
<sequence>MRRGVHHATRSARRLSSSLWLTCPFASCLGTRASYPVLPSAVTRSVLPPSPLHLRASAAMTVTGSEANTAGGVSGDVARRTEQAVTITSTKQETKPISAVSTDPASSTGSGTLSAERNPAAAGTVPSISGSGVVVAAPQLPLCLRPAVHIDVLAAAMAWRDHMAGRILELGDSLEQQDGGPEMAELMRELDWVLDDVIEAVRVSPHSPWEETKWRLLEPRMKAAEHRQQNPRDTWQLRLREPVSQFWEWWEQRLQDRVPFQYLISAAHWHRYVLSVGPGILIPRPETEIFPELVRAAISARPYLAALPWADLGTGSGAIAIAAADELRQTNPTAEVWAVDVSPVAIAYARFNVRLCLQTGAHAPKLHNGSANTAGPVVHVVQGSWFEPLRHLRGVLGGVLSNPPYIPRAQMTSLQAEVGRHEPVGALDGGEGPGLDSLQALCSEAAAMLAPGGLIALETAGGEQADLIADILRAARVPAPDSSQVGTTDRRNGSNSSATGNDSAAGAAGAATPGRLGKGTLEDWGRGEHSGCKDTTSLSRAALTYGLETMMAGAAFEEVEVLEDCYGVHRFVRAYRRGGCCNSAG</sequence>
<keyword evidence="1" id="KW-0489">Methyltransferase</keyword>
<feature type="compositionally biased region" description="Low complexity" evidence="4">
    <location>
        <begin position="493"/>
        <end position="511"/>
    </location>
</feature>
<evidence type="ECO:0008006" key="7">
    <source>
        <dbReference type="Google" id="ProtNLM"/>
    </source>
</evidence>
<dbReference type="PROSITE" id="PS00092">
    <property type="entry name" value="N6_MTASE"/>
    <property type="match status" value="1"/>
</dbReference>
<dbReference type="PANTHER" id="PTHR47441:SF3">
    <property type="entry name" value="RELEASE FACTOR GLUTAMINE METHYLTRANSFERASE"/>
    <property type="match status" value="1"/>
</dbReference>
<keyword evidence="6" id="KW-1185">Reference proteome</keyword>